<reference evidence="3 4" key="1">
    <citation type="submission" date="2020-01" db="EMBL/GenBank/DDBJ databases">
        <title>Patterns of diversity and host range of bacteriophage communities associated with bean-nodulatin bacteria.</title>
        <authorList>
            <person name="Vann Cauwenberghe J."/>
            <person name="Santamaria R.I."/>
            <person name="Bustos P."/>
            <person name="Juarez S."/>
            <person name="Gonzalez V."/>
        </authorList>
    </citation>
    <scope>NUCLEOTIDE SEQUENCE [LARGE SCALE GENOMIC DNA]</scope>
    <source>
        <strain evidence="4">RHph</strain>
    </source>
</reference>
<accession>A0A7S5R892</accession>
<gene>
    <name evidence="3" type="ORF">EVB97_259</name>
</gene>
<dbReference type="EMBL" id="MN988525">
    <property type="protein sequence ID" value="QIG72817.1"/>
    <property type="molecule type" value="Genomic_DNA"/>
</dbReference>
<comment type="similarity">
    <text evidence="1">Belongs to the NAD(P)-dependent epimerase/dehydratase family.</text>
</comment>
<evidence type="ECO:0000313" key="3">
    <source>
        <dbReference type="EMBL" id="QIG72817.1"/>
    </source>
</evidence>
<keyword evidence="3" id="KW-0456">Lyase</keyword>
<evidence type="ECO:0000256" key="1">
    <source>
        <dbReference type="ARBA" id="ARBA00007637"/>
    </source>
</evidence>
<dbReference type="SUPFAM" id="SSF51735">
    <property type="entry name" value="NAD(P)-binding Rossmann-fold domains"/>
    <property type="match status" value="1"/>
</dbReference>
<evidence type="ECO:0000259" key="2">
    <source>
        <dbReference type="Pfam" id="PF01370"/>
    </source>
</evidence>
<dbReference type="InterPro" id="IPR036291">
    <property type="entry name" value="NAD(P)-bd_dom_sf"/>
</dbReference>
<dbReference type="Proteomes" id="UP000655883">
    <property type="component" value="Segment"/>
</dbReference>
<dbReference type="InterPro" id="IPR001509">
    <property type="entry name" value="Epimerase_deHydtase"/>
</dbReference>
<keyword evidence="4" id="KW-1185">Reference proteome</keyword>
<sequence length="299" mass="33834">MNDFNVILTGSAGYIGSIVGDRLLKSNSIDLETVDVVSDVLPVDTILTEVGNLSNKSSDVLVHLAAKISVVESHKQARQYYENNCSQFHEMLNDRGNYFKHVIYASSFSIYDSDLSIYPQSVYASTKYEGEWILKRWAQMTNRDYSILRFANPIGVSQSLHSHIADRIQSSYANVMWRLARCKLLGEMFYIHDLPGMTRDFYPVEWIGYAIDWIAKNGPVGTVNLGSGKPVSVMDLLQHICEKYNISYKYVLPPEGTALGITKKVDVFKEGIPDFDTYDPVVYCEKSFLDYLSLIQNAN</sequence>
<dbReference type="CDD" id="cd08946">
    <property type="entry name" value="SDR_e"/>
    <property type="match status" value="1"/>
</dbReference>
<dbReference type="Gene3D" id="3.40.50.720">
    <property type="entry name" value="NAD(P)-binding Rossmann-like Domain"/>
    <property type="match status" value="1"/>
</dbReference>
<protein>
    <submittedName>
        <fullName evidence="3">UDP-glucose 4-epimerase protein</fullName>
        <ecNumber evidence="3">4.2.1.46</ecNumber>
    </submittedName>
</protein>
<proteinExistence type="inferred from homology"/>
<dbReference type="GO" id="GO:0008460">
    <property type="term" value="F:dTDP-glucose 4,6-dehydratase activity"/>
    <property type="evidence" value="ECO:0007669"/>
    <property type="project" value="UniProtKB-EC"/>
</dbReference>
<feature type="domain" description="NAD-dependent epimerase/dehydratase" evidence="2">
    <location>
        <begin position="6"/>
        <end position="170"/>
    </location>
</feature>
<name>A0A7S5R892_9CAUD</name>
<organism evidence="3 4">
    <name type="scientific">Rhizobium phage RHph_Y65</name>
    <dbReference type="NCBI Taxonomy" id="2509785"/>
    <lineage>
        <taxon>Viruses</taxon>
        <taxon>Duplodnaviria</taxon>
        <taxon>Heunggongvirae</taxon>
        <taxon>Uroviricota</taxon>
        <taxon>Caudoviricetes</taxon>
        <taxon>Kleczkowskaviridae</taxon>
        <taxon>Cuauhnahuacvirus</taxon>
        <taxon>Cuauhnahuacvirus Y65</taxon>
    </lineage>
</organism>
<dbReference type="EC" id="4.2.1.46" evidence="3"/>
<dbReference type="PANTHER" id="PTHR43000">
    <property type="entry name" value="DTDP-D-GLUCOSE 4,6-DEHYDRATASE-RELATED"/>
    <property type="match status" value="1"/>
</dbReference>
<evidence type="ECO:0000313" key="4">
    <source>
        <dbReference type="Proteomes" id="UP000655883"/>
    </source>
</evidence>
<dbReference type="Pfam" id="PF01370">
    <property type="entry name" value="Epimerase"/>
    <property type="match status" value="1"/>
</dbReference>